<dbReference type="AlphaFoldDB" id="A0A6B0STJ4"/>
<name>A0A6B0STJ4_9EURY</name>
<proteinExistence type="predicted"/>
<evidence type="ECO:0000256" key="1">
    <source>
        <dbReference type="SAM" id="MobiDB-lite"/>
    </source>
</evidence>
<accession>A0A6B0STJ4</accession>
<evidence type="ECO:0000259" key="2">
    <source>
        <dbReference type="Pfam" id="PF25929"/>
    </source>
</evidence>
<organism evidence="3 4">
    <name type="scientific">Halobaculum saliterrae</name>
    <dbReference type="NCBI Taxonomy" id="2073113"/>
    <lineage>
        <taxon>Archaea</taxon>
        <taxon>Methanobacteriati</taxon>
        <taxon>Methanobacteriota</taxon>
        <taxon>Stenosarchaea group</taxon>
        <taxon>Halobacteria</taxon>
        <taxon>Halobacteriales</taxon>
        <taxon>Haloferacaceae</taxon>
        <taxon>Halobaculum</taxon>
    </lineage>
</organism>
<dbReference type="RefSeq" id="WP_233740800.1">
    <property type="nucleotide sequence ID" value="NZ_WUUS01000001.1"/>
</dbReference>
<comment type="caution">
    <text evidence="3">The sequence shown here is derived from an EMBL/GenBank/DDBJ whole genome shotgun (WGS) entry which is preliminary data.</text>
</comment>
<dbReference type="Proteomes" id="UP000437065">
    <property type="component" value="Unassembled WGS sequence"/>
</dbReference>
<dbReference type="InterPro" id="IPR058280">
    <property type="entry name" value="DUF7974"/>
</dbReference>
<evidence type="ECO:0000313" key="4">
    <source>
        <dbReference type="Proteomes" id="UP000437065"/>
    </source>
</evidence>
<dbReference type="EMBL" id="WUUS01000001">
    <property type="protein sequence ID" value="MXR39981.1"/>
    <property type="molecule type" value="Genomic_DNA"/>
</dbReference>
<reference evidence="3 4" key="1">
    <citation type="submission" date="2019-12" db="EMBL/GenBank/DDBJ databases">
        <title>Isolation and characterization of three novel carbon monoxide-oxidizing members of Halobacteria from salione crusts and soils.</title>
        <authorList>
            <person name="Myers M.R."/>
            <person name="King G.M."/>
        </authorList>
    </citation>
    <scope>NUCLEOTIDE SEQUENCE [LARGE SCALE GENOMIC DNA]</scope>
    <source>
        <strain evidence="3 4">WSA2</strain>
    </source>
</reference>
<dbReference type="Pfam" id="PF25929">
    <property type="entry name" value="DUF7974"/>
    <property type="match status" value="1"/>
</dbReference>
<evidence type="ECO:0000313" key="3">
    <source>
        <dbReference type="EMBL" id="MXR39981.1"/>
    </source>
</evidence>
<gene>
    <name evidence="3" type="ORF">GRX01_01220</name>
</gene>
<keyword evidence="4" id="KW-1185">Reference proteome</keyword>
<protein>
    <recommendedName>
        <fullName evidence="2">DUF7974 domain-containing protein</fullName>
    </recommendedName>
</protein>
<feature type="region of interest" description="Disordered" evidence="1">
    <location>
        <begin position="90"/>
        <end position="109"/>
    </location>
</feature>
<sequence length="163" mass="18236">MPQSPRSREGGDRLGFDETRDYLGAAVAALLPASLVARGLSIAVDTDREVYAPGDPVSVRVVLRNRLPVPVAVTTPSRRLWGWEVDGALEASEEPRRDPGGSGTLSFRARERKTREWTWDGRVTRRDDRGLRSSPLDRGDHEIRAFVATERERPEGKTTFRVE</sequence>
<feature type="domain" description="DUF7974" evidence="2">
    <location>
        <begin position="29"/>
        <end position="163"/>
    </location>
</feature>